<comment type="caution">
    <text evidence="1">The sequence shown here is derived from an EMBL/GenBank/DDBJ whole genome shotgun (WGS) entry which is preliminary data.</text>
</comment>
<keyword evidence="2" id="KW-1185">Reference proteome</keyword>
<evidence type="ECO:0000313" key="1">
    <source>
        <dbReference type="EMBL" id="KAK8961599.1"/>
    </source>
</evidence>
<name>A0ABR2MD32_9ASPA</name>
<protein>
    <submittedName>
        <fullName evidence="1">Uncharacterized protein</fullName>
    </submittedName>
</protein>
<evidence type="ECO:0000313" key="2">
    <source>
        <dbReference type="Proteomes" id="UP001412067"/>
    </source>
</evidence>
<dbReference type="EMBL" id="JBBWWR010000009">
    <property type="protein sequence ID" value="KAK8961599.1"/>
    <property type="molecule type" value="Genomic_DNA"/>
</dbReference>
<gene>
    <name evidence="1" type="ORF">KSP40_PGU009101</name>
</gene>
<sequence length="69" mass="7191">MAAVAGGPAVYVGCFIPYCGRMPCAEKGSLVQIPLGITASVSDPARGFPAKAEGKQKEVVMRARIKILL</sequence>
<reference evidence="1 2" key="1">
    <citation type="journal article" date="2022" name="Nat. Plants">
        <title>Genomes of leafy and leafless Platanthera orchids illuminate the evolution of mycoheterotrophy.</title>
        <authorList>
            <person name="Li M.H."/>
            <person name="Liu K.W."/>
            <person name="Li Z."/>
            <person name="Lu H.C."/>
            <person name="Ye Q.L."/>
            <person name="Zhang D."/>
            <person name="Wang J.Y."/>
            <person name="Li Y.F."/>
            <person name="Zhong Z.M."/>
            <person name="Liu X."/>
            <person name="Yu X."/>
            <person name="Liu D.K."/>
            <person name="Tu X.D."/>
            <person name="Liu B."/>
            <person name="Hao Y."/>
            <person name="Liao X.Y."/>
            <person name="Jiang Y.T."/>
            <person name="Sun W.H."/>
            <person name="Chen J."/>
            <person name="Chen Y.Q."/>
            <person name="Ai Y."/>
            <person name="Zhai J.W."/>
            <person name="Wu S.S."/>
            <person name="Zhou Z."/>
            <person name="Hsiao Y.Y."/>
            <person name="Wu W.L."/>
            <person name="Chen Y.Y."/>
            <person name="Lin Y.F."/>
            <person name="Hsu J.L."/>
            <person name="Li C.Y."/>
            <person name="Wang Z.W."/>
            <person name="Zhao X."/>
            <person name="Zhong W.Y."/>
            <person name="Ma X.K."/>
            <person name="Ma L."/>
            <person name="Huang J."/>
            <person name="Chen G.Z."/>
            <person name="Huang M.Z."/>
            <person name="Huang L."/>
            <person name="Peng D.H."/>
            <person name="Luo Y.B."/>
            <person name="Zou S.Q."/>
            <person name="Chen S.P."/>
            <person name="Lan S."/>
            <person name="Tsai W.C."/>
            <person name="Van de Peer Y."/>
            <person name="Liu Z.J."/>
        </authorList>
    </citation>
    <scope>NUCLEOTIDE SEQUENCE [LARGE SCALE GENOMIC DNA]</scope>
    <source>
        <strain evidence="1">Lor288</strain>
    </source>
</reference>
<accession>A0ABR2MD32</accession>
<dbReference type="Proteomes" id="UP001412067">
    <property type="component" value="Unassembled WGS sequence"/>
</dbReference>
<proteinExistence type="predicted"/>
<organism evidence="1 2">
    <name type="scientific">Platanthera guangdongensis</name>
    <dbReference type="NCBI Taxonomy" id="2320717"/>
    <lineage>
        <taxon>Eukaryota</taxon>
        <taxon>Viridiplantae</taxon>
        <taxon>Streptophyta</taxon>
        <taxon>Embryophyta</taxon>
        <taxon>Tracheophyta</taxon>
        <taxon>Spermatophyta</taxon>
        <taxon>Magnoliopsida</taxon>
        <taxon>Liliopsida</taxon>
        <taxon>Asparagales</taxon>
        <taxon>Orchidaceae</taxon>
        <taxon>Orchidoideae</taxon>
        <taxon>Orchideae</taxon>
        <taxon>Orchidinae</taxon>
        <taxon>Platanthera</taxon>
    </lineage>
</organism>